<sequence>MEYISVAIAGVAGFIFGAVWYTLLANRWMAASGVPLDESGAPANRSDPVPYITSLLGAILVAGMMRHMFVLSGIDTVDKGLVSGLGIGLFLVSPWIATFYSFGARPRSLILIDGGYATFGCMVIGIVLTLF</sequence>
<dbReference type="AlphaFoldDB" id="A0A9X1FS34"/>
<evidence type="ECO:0000256" key="1">
    <source>
        <dbReference type="SAM" id="Phobius"/>
    </source>
</evidence>
<evidence type="ECO:0000313" key="2">
    <source>
        <dbReference type="EMBL" id="MBW4706685.1"/>
    </source>
</evidence>
<accession>A0A9X1FS34</accession>
<dbReference type="InterPro" id="IPR013879">
    <property type="entry name" value="DUF1761"/>
</dbReference>
<dbReference type="Pfam" id="PF08570">
    <property type="entry name" value="DUF1761"/>
    <property type="match status" value="1"/>
</dbReference>
<feature type="transmembrane region" description="Helical" evidence="1">
    <location>
        <begin position="81"/>
        <end position="102"/>
    </location>
</feature>
<feature type="transmembrane region" description="Helical" evidence="1">
    <location>
        <begin position="108"/>
        <end position="130"/>
    </location>
</feature>
<feature type="transmembrane region" description="Helical" evidence="1">
    <location>
        <begin position="49"/>
        <end position="69"/>
    </location>
</feature>
<keyword evidence="1" id="KW-0812">Transmembrane</keyword>
<dbReference type="EMBL" id="JAHXDN010000001">
    <property type="protein sequence ID" value="MBW4706685.1"/>
    <property type="molecule type" value="Genomic_DNA"/>
</dbReference>
<dbReference type="RefSeq" id="WP_219498562.1">
    <property type="nucleotide sequence ID" value="NZ_JAHXDN010000001.1"/>
</dbReference>
<keyword evidence="1" id="KW-1133">Transmembrane helix</keyword>
<proteinExistence type="predicted"/>
<keyword evidence="3" id="KW-1185">Reference proteome</keyword>
<feature type="transmembrane region" description="Helical" evidence="1">
    <location>
        <begin position="7"/>
        <end position="29"/>
    </location>
</feature>
<dbReference type="Proteomes" id="UP001138661">
    <property type="component" value="Unassembled WGS sequence"/>
</dbReference>
<organism evidence="2 3">
    <name type="scientific">Roseobacter insulae</name>
    <dbReference type="NCBI Taxonomy" id="2859783"/>
    <lineage>
        <taxon>Bacteria</taxon>
        <taxon>Pseudomonadati</taxon>
        <taxon>Pseudomonadota</taxon>
        <taxon>Alphaproteobacteria</taxon>
        <taxon>Rhodobacterales</taxon>
        <taxon>Roseobacteraceae</taxon>
        <taxon>Roseobacter</taxon>
    </lineage>
</organism>
<gene>
    <name evidence="2" type="ORF">KX928_02685</name>
</gene>
<name>A0A9X1FS34_9RHOB</name>
<reference evidence="2" key="1">
    <citation type="submission" date="2021-07" db="EMBL/GenBank/DDBJ databases">
        <title>Roseobacter insulae sp. nov., isolated from a tidal flat.</title>
        <authorList>
            <person name="Park S."/>
            <person name="Yoon J.-H."/>
        </authorList>
    </citation>
    <scope>NUCLEOTIDE SEQUENCE</scope>
    <source>
        <strain evidence="2">YSTF-M11</strain>
    </source>
</reference>
<protein>
    <submittedName>
        <fullName evidence="2">DUF1761 domain-containing protein</fullName>
    </submittedName>
</protein>
<keyword evidence="1" id="KW-0472">Membrane</keyword>
<evidence type="ECO:0000313" key="3">
    <source>
        <dbReference type="Proteomes" id="UP001138661"/>
    </source>
</evidence>
<comment type="caution">
    <text evidence="2">The sequence shown here is derived from an EMBL/GenBank/DDBJ whole genome shotgun (WGS) entry which is preliminary data.</text>
</comment>